<dbReference type="InterPro" id="IPR052926">
    <property type="entry name" value="Metallo-beta-lactamase_dom"/>
</dbReference>
<dbReference type="GO" id="GO:0016740">
    <property type="term" value="F:transferase activity"/>
    <property type="evidence" value="ECO:0007669"/>
    <property type="project" value="TreeGrafter"/>
</dbReference>
<dbReference type="OrthoDB" id="9803916at2"/>
<dbReference type="Gene3D" id="3.60.15.10">
    <property type="entry name" value="Ribonuclease Z/Hydroxyacylglutathione hydrolase-like"/>
    <property type="match status" value="1"/>
</dbReference>
<dbReference type="PANTHER" id="PTHR13754:SF18">
    <property type="entry name" value="7,8-DIHYDROPTERIN-6-METHYL-4-(BETA-D-RIBOFURANOSYL)-AMINOBENZENE-5'-PHOSPHATE SYNTHASE"/>
    <property type="match status" value="1"/>
</dbReference>
<organism evidence="2 3">
    <name type="scientific">Eubacterium aggregans</name>
    <dbReference type="NCBI Taxonomy" id="81409"/>
    <lineage>
        <taxon>Bacteria</taxon>
        <taxon>Bacillati</taxon>
        <taxon>Bacillota</taxon>
        <taxon>Clostridia</taxon>
        <taxon>Eubacteriales</taxon>
        <taxon>Eubacteriaceae</taxon>
        <taxon>Eubacterium</taxon>
    </lineage>
</organism>
<evidence type="ECO:0000313" key="3">
    <source>
        <dbReference type="Proteomes" id="UP000199394"/>
    </source>
</evidence>
<dbReference type="InterPro" id="IPR001279">
    <property type="entry name" value="Metallo-B-lactamas"/>
</dbReference>
<dbReference type="SUPFAM" id="SSF56281">
    <property type="entry name" value="Metallo-hydrolase/oxidoreductase"/>
    <property type="match status" value="1"/>
</dbReference>
<proteinExistence type="predicted"/>
<dbReference type="Pfam" id="PF00753">
    <property type="entry name" value="Lactamase_B"/>
    <property type="match status" value="1"/>
</dbReference>
<keyword evidence="3" id="KW-1185">Reference proteome</keyword>
<feature type="domain" description="Metallo-beta-lactamase" evidence="1">
    <location>
        <begin position="21"/>
        <end position="84"/>
    </location>
</feature>
<name>A0A1H4EHB4_9FIRM</name>
<dbReference type="Proteomes" id="UP000199394">
    <property type="component" value="Unassembled WGS sequence"/>
</dbReference>
<sequence length="270" mass="29761">MKITILVDNHTLIDEYYLGEPGVSFYIEDGENRVLFDSGYSEVLLSNARRAGIHLEDLTHIVLSHGHNDHTNGLRFLQEKIDLSGVMLCAHPHCFIPKYDGEEFIGAPYNSAEIARITRYTPTSGVRHLSERLIFLGEIPRENDFEACPPIGRTIVEGCVVADTLRDDSALVYQNGEGIFIMTGCSHSGICNIVDYAQKVCGEERILGVLGGFHLLEDSPQLDGTIAYLKANRIDAVYPCHCVSLLAKAKMMAALPVQEVGVGMVIEIDP</sequence>
<dbReference type="EMBL" id="FNRK01000041">
    <property type="protein sequence ID" value="SEA83980.1"/>
    <property type="molecule type" value="Genomic_DNA"/>
</dbReference>
<dbReference type="InterPro" id="IPR036866">
    <property type="entry name" value="RibonucZ/Hydroxyglut_hydro"/>
</dbReference>
<dbReference type="RefSeq" id="WP_090309898.1">
    <property type="nucleotide sequence ID" value="NZ_FNRK01000041.1"/>
</dbReference>
<protein>
    <submittedName>
        <fullName evidence="2">7,8-dihydropterin-6-yl-methyl-4-(Beta-D-ribofuranosyl)aminobenzene 5'-phosphate synthase</fullName>
    </submittedName>
</protein>
<dbReference type="AlphaFoldDB" id="A0A1H4EHB4"/>
<accession>A0A1H4EHB4</accession>
<dbReference type="STRING" id="81409.SAMN04515656_14112"/>
<evidence type="ECO:0000313" key="2">
    <source>
        <dbReference type="EMBL" id="SEA83980.1"/>
    </source>
</evidence>
<reference evidence="2 3" key="1">
    <citation type="submission" date="2016-10" db="EMBL/GenBank/DDBJ databases">
        <authorList>
            <person name="de Groot N.N."/>
        </authorList>
    </citation>
    <scope>NUCLEOTIDE SEQUENCE [LARGE SCALE GENOMIC DNA]</scope>
    <source>
        <strain evidence="2 3">SR12</strain>
    </source>
</reference>
<dbReference type="InterPro" id="IPR041712">
    <property type="entry name" value="DHPS-like_MBL-fold"/>
</dbReference>
<evidence type="ECO:0000259" key="1">
    <source>
        <dbReference type="Pfam" id="PF00753"/>
    </source>
</evidence>
<dbReference type="PANTHER" id="PTHR13754">
    <property type="entry name" value="METALLO-BETA-LACTAMASE SUPERFAMILY PROTEIN"/>
    <property type="match status" value="1"/>
</dbReference>
<dbReference type="CDD" id="cd07713">
    <property type="entry name" value="DHPS-like_MBL-fold"/>
    <property type="match status" value="1"/>
</dbReference>
<gene>
    <name evidence="2" type="ORF">SAMN04515656_14112</name>
</gene>